<proteinExistence type="predicted"/>
<name>A0A4U1I7H2_9BURK</name>
<evidence type="ECO:0000313" key="2">
    <source>
        <dbReference type="Proteomes" id="UP000305539"/>
    </source>
</evidence>
<protein>
    <submittedName>
        <fullName evidence="1">Type VI secretion system lipoprotein TssJ</fullName>
    </submittedName>
</protein>
<sequence length="180" mass="19870">MVLNFLSQFAARRSFSEWLAIGGLCLCLAACSSGGPTVKEQTDLQVQVAASVNVNPDDWGRAAPIMVRVYELKSATAFESADFFTLQNDSKKALGDDVLAVDEFILRPGDKREIRRKSNQASAAIGVLAGYRDLGKSVWRDVYRLPTAPDASWYRAAIPDKKQKLVIRLDQRTVSITESE</sequence>
<accession>A0A4U1I7H2</accession>
<dbReference type="EMBL" id="SWJE01000005">
    <property type="protein sequence ID" value="TKC89361.1"/>
    <property type="molecule type" value="Genomic_DNA"/>
</dbReference>
<reference evidence="1 2" key="1">
    <citation type="submission" date="2019-04" db="EMBL/GenBank/DDBJ databases">
        <title>Trinickia sp. 7GSK02, isolated from subtropical forest soil.</title>
        <authorList>
            <person name="Gao Z.-H."/>
            <person name="Qiu L.-H."/>
        </authorList>
    </citation>
    <scope>NUCLEOTIDE SEQUENCE [LARGE SCALE GENOMIC DNA]</scope>
    <source>
        <strain evidence="1 2">7GSK02</strain>
    </source>
</reference>
<dbReference type="Pfam" id="PF12790">
    <property type="entry name" value="T6SS-SciN"/>
    <property type="match status" value="1"/>
</dbReference>
<dbReference type="InterPro" id="IPR017734">
    <property type="entry name" value="T6SS_SciN"/>
</dbReference>
<dbReference type="RefSeq" id="WP_136894045.1">
    <property type="nucleotide sequence ID" value="NZ_SWJE01000005.1"/>
</dbReference>
<dbReference type="PANTHER" id="PTHR37625">
    <property type="entry name" value="OUTER MEMBRANE LIPOPROTEIN-RELATED"/>
    <property type="match status" value="1"/>
</dbReference>
<comment type="caution">
    <text evidence="1">The sequence shown here is derived from an EMBL/GenBank/DDBJ whole genome shotgun (WGS) entry which is preliminary data.</text>
</comment>
<organism evidence="1 2">
    <name type="scientific">Trinickia terrae</name>
    <dbReference type="NCBI Taxonomy" id="2571161"/>
    <lineage>
        <taxon>Bacteria</taxon>
        <taxon>Pseudomonadati</taxon>
        <taxon>Pseudomonadota</taxon>
        <taxon>Betaproteobacteria</taxon>
        <taxon>Burkholderiales</taxon>
        <taxon>Burkholderiaceae</taxon>
        <taxon>Trinickia</taxon>
    </lineage>
</organism>
<dbReference type="InterPro" id="IPR038706">
    <property type="entry name" value="Type_VI_SciN-like_sf"/>
</dbReference>
<dbReference type="NCBIfam" id="TIGR03352">
    <property type="entry name" value="VI_chp_3"/>
    <property type="match status" value="1"/>
</dbReference>
<keyword evidence="1" id="KW-0449">Lipoprotein</keyword>
<dbReference type="AlphaFoldDB" id="A0A4U1I7H2"/>
<dbReference type="Gene3D" id="2.60.40.4150">
    <property type="entry name" value="Type VI secretion system, lipoprotein SciN"/>
    <property type="match status" value="1"/>
</dbReference>
<gene>
    <name evidence="1" type="primary">tssJ</name>
    <name evidence="1" type="ORF">FAZ69_10455</name>
</gene>
<keyword evidence="2" id="KW-1185">Reference proteome</keyword>
<dbReference type="Proteomes" id="UP000305539">
    <property type="component" value="Unassembled WGS sequence"/>
</dbReference>
<dbReference type="PANTHER" id="PTHR37625:SF4">
    <property type="entry name" value="OUTER MEMBRANE LIPOPROTEIN"/>
    <property type="match status" value="1"/>
</dbReference>
<dbReference type="OrthoDB" id="5471061at2"/>
<evidence type="ECO:0000313" key="1">
    <source>
        <dbReference type="EMBL" id="TKC89361.1"/>
    </source>
</evidence>